<dbReference type="PANTHER" id="PTHR43022:SF1">
    <property type="entry name" value="PROTEIN SMF"/>
    <property type="match status" value="1"/>
</dbReference>
<reference evidence="3 4" key="1">
    <citation type="submission" date="2012-11" db="EMBL/GenBank/DDBJ databases">
        <title>The complete genome sequence of Corynebacterium maris Coryn-1 (=DSM 45190).</title>
        <authorList>
            <person name="Schaffert L."/>
            <person name="Albersmeier A."/>
            <person name="Kalinowski J."/>
            <person name="Ruckert C."/>
        </authorList>
    </citation>
    <scope>NUCLEOTIDE SEQUENCE [LARGE SCALE GENOMIC DNA]</scope>
    <source>
        <strain evidence="4">Coryn-1</strain>
    </source>
</reference>
<dbReference type="KEGG" id="cmd:B841_08185"/>
<dbReference type="GO" id="GO:0009294">
    <property type="term" value="P:DNA-mediated transformation"/>
    <property type="evidence" value="ECO:0007669"/>
    <property type="project" value="InterPro"/>
</dbReference>
<dbReference type="PATRIC" id="fig|1224163.3.peg.1644"/>
<feature type="domain" description="Smf/DprA SLOG" evidence="2">
    <location>
        <begin position="107"/>
        <end position="304"/>
    </location>
</feature>
<name>S5T397_9CORY</name>
<evidence type="ECO:0000259" key="2">
    <source>
        <dbReference type="Pfam" id="PF02481"/>
    </source>
</evidence>
<keyword evidence="4" id="KW-1185">Reference proteome</keyword>
<gene>
    <name evidence="3" type="ORF">B841_08185</name>
</gene>
<dbReference type="SUPFAM" id="SSF102405">
    <property type="entry name" value="MCP/YpsA-like"/>
    <property type="match status" value="1"/>
</dbReference>
<accession>S5T397</accession>
<dbReference type="InterPro" id="IPR057666">
    <property type="entry name" value="DrpA_SLOG"/>
</dbReference>
<protein>
    <submittedName>
        <fullName evidence="3">DNA processing protein</fullName>
    </submittedName>
</protein>
<sequence length="389" mass="41369">MSVTRQAWAYLNRVVEGPSRALQAHLQAGRDAEELARGIRARASWLGPLGPETEARHAWQRSEEDLAAAALVGGRLVTPDDAEWPADALDHAFGFAATGLSEHLRTYQSDAVAPHGLWVRGPALTGAFAQAVGVVGTRATSAYGRKVTADLVRGLAPAQWTILSGGALGVDAVAHETALSVGGRTVVVAACGLDQTYPKTHRDLFARIVDSDGAVITEYPPGTTPQRHRFLTRNRLVAALSAGTVVIEAGWRSGALNTLSWAEALGRIPMAVPGPVTSAASSGCHARLREHRAQLVTSADDIRALLEALGSVDAESQYELAFAPDQIQQLSRNELRVYDALPLRGGADADRIATAAGLPLPLTIHLLLDLERRGMLIREGNDWRRAGLG</sequence>
<evidence type="ECO:0000313" key="3">
    <source>
        <dbReference type="EMBL" id="AGS35110.1"/>
    </source>
</evidence>
<comment type="similarity">
    <text evidence="1">Belongs to the DprA/Smf family.</text>
</comment>
<dbReference type="OrthoDB" id="9785707at2"/>
<dbReference type="STRING" id="1224163.B841_08185"/>
<dbReference type="HOGENOM" id="CLU_029601_2_1_11"/>
<dbReference type="EMBL" id="CP003924">
    <property type="protein sequence ID" value="AGS35110.1"/>
    <property type="molecule type" value="Genomic_DNA"/>
</dbReference>
<evidence type="ECO:0000256" key="1">
    <source>
        <dbReference type="ARBA" id="ARBA00006525"/>
    </source>
</evidence>
<dbReference type="PANTHER" id="PTHR43022">
    <property type="entry name" value="PROTEIN SMF"/>
    <property type="match status" value="1"/>
</dbReference>
<dbReference type="AlphaFoldDB" id="S5T397"/>
<proteinExistence type="inferred from homology"/>
<dbReference type="RefSeq" id="WP_020935043.1">
    <property type="nucleotide sequence ID" value="NC_021915.1"/>
</dbReference>
<dbReference type="Pfam" id="PF02481">
    <property type="entry name" value="DNA_processg_A"/>
    <property type="match status" value="1"/>
</dbReference>
<organism evidence="3 4">
    <name type="scientific">Corynebacterium maris DSM 45190</name>
    <dbReference type="NCBI Taxonomy" id="1224163"/>
    <lineage>
        <taxon>Bacteria</taxon>
        <taxon>Bacillati</taxon>
        <taxon>Actinomycetota</taxon>
        <taxon>Actinomycetes</taxon>
        <taxon>Mycobacteriales</taxon>
        <taxon>Corynebacteriaceae</taxon>
        <taxon>Corynebacterium</taxon>
    </lineage>
</organism>
<dbReference type="eggNOG" id="COG0758">
    <property type="taxonomic scope" value="Bacteria"/>
</dbReference>
<dbReference type="InterPro" id="IPR003488">
    <property type="entry name" value="DprA"/>
</dbReference>
<dbReference type="Proteomes" id="UP000015388">
    <property type="component" value="Chromosome"/>
</dbReference>
<dbReference type="Gene3D" id="3.40.50.450">
    <property type="match status" value="1"/>
</dbReference>
<dbReference type="NCBIfam" id="TIGR00732">
    <property type="entry name" value="dprA"/>
    <property type="match status" value="1"/>
</dbReference>
<evidence type="ECO:0000313" key="4">
    <source>
        <dbReference type="Proteomes" id="UP000015388"/>
    </source>
</evidence>